<gene>
    <name evidence="4" type="ORF">TRAPUB_616</name>
</gene>
<evidence type="ECO:0000256" key="1">
    <source>
        <dbReference type="SAM" id="MobiDB-lite"/>
    </source>
</evidence>
<dbReference type="InterPro" id="IPR045340">
    <property type="entry name" value="DUF6533"/>
</dbReference>
<organism evidence="4 5">
    <name type="scientific">Trametes pubescens</name>
    <name type="common">White-rot fungus</name>
    <dbReference type="NCBI Taxonomy" id="154538"/>
    <lineage>
        <taxon>Eukaryota</taxon>
        <taxon>Fungi</taxon>
        <taxon>Dikarya</taxon>
        <taxon>Basidiomycota</taxon>
        <taxon>Agaricomycotina</taxon>
        <taxon>Agaricomycetes</taxon>
        <taxon>Polyporales</taxon>
        <taxon>Polyporaceae</taxon>
        <taxon>Trametes</taxon>
    </lineage>
</organism>
<feature type="compositionally biased region" description="Polar residues" evidence="1">
    <location>
        <begin position="373"/>
        <end position="382"/>
    </location>
</feature>
<dbReference type="STRING" id="154538.A0A1M2VLJ9"/>
<dbReference type="EMBL" id="MNAD01001042">
    <property type="protein sequence ID" value="OJT08433.1"/>
    <property type="molecule type" value="Genomic_DNA"/>
</dbReference>
<dbReference type="OrthoDB" id="2743669at2759"/>
<evidence type="ECO:0000313" key="4">
    <source>
        <dbReference type="EMBL" id="OJT08433.1"/>
    </source>
</evidence>
<keyword evidence="2" id="KW-1133">Transmembrane helix</keyword>
<reference evidence="4 5" key="1">
    <citation type="submission" date="2016-10" db="EMBL/GenBank/DDBJ databases">
        <title>Genome sequence of the basidiomycete white-rot fungus Trametes pubescens.</title>
        <authorList>
            <person name="Makela M.R."/>
            <person name="Granchi Z."/>
            <person name="Peng M."/>
            <person name="De Vries R.P."/>
            <person name="Grigoriev I."/>
            <person name="Riley R."/>
            <person name="Hilden K."/>
        </authorList>
    </citation>
    <scope>NUCLEOTIDE SEQUENCE [LARGE SCALE GENOMIC DNA]</scope>
    <source>
        <strain evidence="4 5">FBCC735</strain>
    </source>
</reference>
<evidence type="ECO:0000256" key="2">
    <source>
        <dbReference type="SAM" id="Phobius"/>
    </source>
</evidence>
<keyword evidence="5" id="KW-1185">Reference proteome</keyword>
<evidence type="ECO:0000313" key="5">
    <source>
        <dbReference type="Proteomes" id="UP000184267"/>
    </source>
</evidence>
<keyword evidence="2" id="KW-0472">Membrane</keyword>
<accession>A0A1M2VLJ9</accession>
<keyword evidence="2" id="KW-0812">Transmembrane</keyword>
<dbReference type="Pfam" id="PF20151">
    <property type="entry name" value="DUF6533"/>
    <property type="match status" value="1"/>
</dbReference>
<feature type="domain" description="DUF6533" evidence="3">
    <location>
        <begin position="18"/>
        <end position="62"/>
    </location>
</feature>
<feature type="transmembrane region" description="Helical" evidence="2">
    <location>
        <begin position="189"/>
        <end position="213"/>
    </location>
</feature>
<evidence type="ECO:0000259" key="3">
    <source>
        <dbReference type="Pfam" id="PF20151"/>
    </source>
</evidence>
<dbReference type="OMA" id="VANIRMS"/>
<dbReference type="AlphaFoldDB" id="A0A1M2VLJ9"/>
<proteinExistence type="predicted"/>
<feature type="region of interest" description="Disordered" evidence="1">
    <location>
        <begin position="361"/>
        <end position="386"/>
    </location>
</feature>
<protein>
    <recommendedName>
        <fullName evidence="3">DUF6533 domain-containing protein</fullName>
    </recommendedName>
</protein>
<dbReference type="Proteomes" id="UP000184267">
    <property type="component" value="Unassembled WGS sequence"/>
</dbReference>
<name>A0A1M2VLJ9_TRAPU</name>
<comment type="caution">
    <text evidence="4">The sequence shown here is derived from an EMBL/GenBank/DDBJ whole genome shotgun (WGS) entry which is preliminary data.</text>
</comment>
<sequence>MSDNELVDEVQTLFNETYYTFAAFALLAYEYVITFDREVRLVWGGGVTGANTLFVLNRYWLFFQYVTQVVTTYPISQTVSTVLLTRLGYKLTSYRVGNGGPPFIWAVFSTLRGYALSGRKWWIAILIFAFYVPDIVLTAIYYSRLVPVAVEPPFNCLLASDLPEATWIHCKSVHCEFAGSLLTALAVTIASRVCLIVGDLIVLIVTWHSTFSITRAAQVANIRMSLTGAILKDGTLYFACLLILNVVNIIVNAVPNSSAVSAFQDPVTSILVSRFLLNLRDTLGGDMRDTRPSFVASTRHAHAASTGMQFANFVDPMGAELDHGDSYSSEWSEGDDEGEGFSAENEMASLSTMVAASPSVQYPGSAEAPESATVHSPVSSAGHSGVSEVAVAI</sequence>
<feature type="transmembrane region" description="Helical" evidence="2">
    <location>
        <begin position="234"/>
        <end position="254"/>
    </location>
</feature>
<feature type="transmembrane region" description="Helical" evidence="2">
    <location>
        <begin position="121"/>
        <end position="142"/>
    </location>
</feature>